<dbReference type="EMBL" id="JACXWD010000075">
    <property type="protein sequence ID" value="MBD3869324.1"/>
    <property type="molecule type" value="Genomic_DNA"/>
</dbReference>
<dbReference type="AlphaFoldDB" id="A0A8J6Y6S0"/>
<proteinExistence type="predicted"/>
<evidence type="ECO:0000313" key="3">
    <source>
        <dbReference type="Proteomes" id="UP000648239"/>
    </source>
</evidence>
<feature type="chain" id="PRO_5035261715" description="VCBS repeat-containing protein" evidence="1">
    <location>
        <begin position="29"/>
        <end position="175"/>
    </location>
</feature>
<sequence length="175" mass="19074">MRNTKMSASTILILAAAVMFGCSGSDEAGPAYTIEGEAVQLDVEGEYGTTWLVETAAGDLNGDGREDRAAVLSQNTRGTGVFHHLNVFLNDGNDGWQFVGEEFLGDRIKFDFIEIYGEGSVSSVTGEPIHPDDHGQLVVAYATHTIDQSNIEEPELYLTRHWRVEHGSLVALEDD</sequence>
<feature type="signal peptide" evidence="1">
    <location>
        <begin position="1"/>
        <end position="28"/>
    </location>
</feature>
<evidence type="ECO:0000256" key="1">
    <source>
        <dbReference type="SAM" id="SignalP"/>
    </source>
</evidence>
<dbReference type="SUPFAM" id="SSF69318">
    <property type="entry name" value="Integrin alpha N-terminal domain"/>
    <property type="match status" value="1"/>
</dbReference>
<name>A0A8J6Y6S0_9BACT</name>
<accession>A0A8J6Y6S0</accession>
<keyword evidence="1" id="KW-0732">Signal</keyword>
<gene>
    <name evidence="2" type="ORF">IFK94_14480</name>
</gene>
<protein>
    <recommendedName>
        <fullName evidence="4">VCBS repeat-containing protein</fullName>
    </recommendedName>
</protein>
<evidence type="ECO:0008006" key="4">
    <source>
        <dbReference type="Google" id="ProtNLM"/>
    </source>
</evidence>
<comment type="caution">
    <text evidence="2">The sequence shown here is derived from an EMBL/GenBank/DDBJ whole genome shotgun (WGS) entry which is preliminary data.</text>
</comment>
<organism evidence="2 3">
    <name type="scientific">Candidatus Polarisedimenticola svalbardensis</name>
    <dbReference type="NCBI Taxonomy" id="2886004"/>
    <lineage>
        <taxon>Bacteria</taxon>
        <taxon>Pseudomonadati</taxon>
        <taxon>Acidobacteriota</taxon>
        <taxon>Candidatus Polarisedimenticolia</taxon>
        <taxon>Candidatus Polarisedimenticolales</taxon>
        <taxon>Candidatus Polarisedimenticolaceae</taxon>
        <taxon>Candidatus Polarisedimenticola</taxon>
    </lineage>
</organism>
<reference evidence="2 3" key="1">
    <citation type="submission" date="2020-08" db="EMBL/GenBank/DDBJ databases">
        <title>Acidobacteriota in marine sediments use diverse sulfur dissimilation pathways.</title>
        <authorList>
            <person name="Wasmund K."/>
        </authorList>
    </citation>
    <scope>NUCLEOTIDE SEQUENCE [LARGE SCALE GENOMIC DNA]</scope>
    <source>
        <strain evidence="2">MAG AM4</strain>
    </source>
</reference>
<dbReference type="Proteomes" id="UP000648239">
    <property type="component" value="Unassembled WGS sequence"/>
</dbReference>
<dbReference type="InterPro" id="IPR028994">
    <property type="entry name" value="Integrin_alpha_N"/>
</dbReference>
<evidence type="ECO:0000313" key="2">
    <source>
        <dbReference type="EMBL" id="MBD3869324.1"/>
    </source>
</evidence>
<dbReference type="PROSITE" id="PS51257">
    <property type="entry name" value="PROKAR_LIPOPROTEIN"/>
    <property type="match status" value="1"/>
</dbReference>